<feature type="non-terminal residue" evidence="13">
    <location>
        <position position="1"/>
    </location>
</feature>
<keyword evidence="3 11" id="KW-0812">Transmembrane</keyword>
<keyword evidence="2" id="KW-0813">Transport</keyword>
<feature type="transmembrane region" description="Helical" evidence="11">
    <location>
        <begin position="223"/>
        <end position="241"/>
    </location>
</feature>
<evidence type="ECO:0000256" key="10">
    <source>
        <dbReference type="ARBA" id="ARBA00023303"/>
    </source>
</evidence>
<keyword evidence="8 11" id="KW-0472">Membrane</keyword>
<feature type="transmembrane region" description="Helical" evidence="11">
    <location>
        <begin position="153"/>
        <end position="175"/>
    </location>
</feature>
<evidence type="ECO:0000256" key="1">
    <source>
        <dbReference type="ARBA" id="ARBA00004141"/>
    </source>
</evidence>
<gene>
    <name evidence="13" type="ORF">MNOR_LOCUS7122</name>
</gene>
<evidence type="ECO:0000256" key="2">
    <source>
        <dbReference type="ARBA" id="ARBA00022448"/>
    </source>
</evidence>
<evidence type="ECO:0000256" key="3">
    <source>
        <dbReference type="ARBA" id="ARBA00022692"/>
    </source>
</evidence>
<feature type="transmembrane region" description="Helical" evidence="11">
    <location>
        <begin position="333"/>
        <end position="352"/>
    </location>
</feature>
<evidence type="ECO:0000256" key="9">
    <source>
        <dbReference type="ARBA" id="ARBA00023180"/>
    </source>
</evidence>
<dbReference type="InterPro" id="IPR052076">
    <property type="entry name" value="TRP_cation_channel"/>
</dbReference>
<comment type="caution">
    <text evidence="13">The sequence shown here is derived from an EMBL/GenBank/DDBJ whole genome shotgun (WGS) entry which is preliminary data.</text>
</comment>
<evidence type="ECO:0000256" key="6">
    <source>
        <dbReference type="ARBA" id="ARBA00023043"/>
    </source>
</evidence>
<dbReference type="GO" id="GO:0005216">
    <property type="term" value="F:monoatomic ion channel activity"/>
    <property type="evidence" value="ECO:0007669"/>
    <property type="project" value="InterPro"/>
</dbReference>
<organism evidence="13 14">
    <name type="scientific">Meganyctiphanes norvegica</name>
    <name type="common">Northern krill</name>
    <name type="synonym">Thysanopoda norvegica</name>
    <dbReference type="NCBI Taxonomy" id="48144"/>
    <lineage>
        <taxon>Eukaryota</taxon>
        <taxon>Metazoa</taxon>
        <taxon>Ecdysozoa</taxon>
        <taxon>Arthropoda</taxon>
        <taxon>Crustacea</taxon>
        <taxon>Multicrustacea</taxon>
        <taxon>Malacostraca</taxon>
        <taxon>Eumalacostraca</taxon>
        <taxon>Eucarida</taxon>
        <taxon>Euphausiacea</taxon>
        <taxon>Euphausiidae</taxon>
        <taxon>Meganyctiphanes</taxon>
    </lineage>
</organism>
<feature type="non-terminal residue" evidence="13">
    <location>
        <position position="612"/>
    </location>
</feature>
<dbReference type="PANTHER" id="PTHR47143:SF1">
    <property type="entry name" value="ION_TRANS DOMAIN-CONTAINING PROTEIN"/>
    <property type="match status" value="1"/>
</dbReference>
<feature type="transmembrane region" description="Helical" evidence="11">
    <location>
        <begin position="295"/>
        <end position="321"/>
    </location>
</feature>
<evidence type="ECO:0000259" key="12">
    <source>
        <dbReference type="Pfam" id="PF00520"/>
    </source>
</evidence>
<evidence type="ECO:0000256" key="7">
    <source>
        <dbReference type="ARBA" id="ARBA00023065"/>
    </source>
</evidence>
<sequence length="612" mass="70097">KCLRIIIEAGICMNGAYLYECVRERICFLHNLTYCTKLPVQMVKDIAIGVKRAILEPQAYLRCLITASSGCTVVTCLDAHSAFRERGHKSKPGRVQLDFRFLVPGEGHKGKINGSGRPECRMLSCFIREGQRQLLKHPLCETFLYLKWLKVRFFFLINLIFYSILVSLLTIYILIVYTGSIISAMTCKNEMVKNWSESNKTDVEHDNHCIPKIVDHHNFATQIILQTILWVIFIMVFILGLKELLQILDKPSVYLSSWDNILVGPNIVMCLAIVISGFKKHYHYEHVEAWEHHIAALLILFSWVELLMLIGRFPIFGLYIQMFAQVTKNFGKFLLAYSCLINAFSLSFGVLFPTHKPLNALGIRLIKTIVMMTGEIEYDDWFFGDDHKVKYPVTSHLVFLFFLMFVTIILMNLLVGLAVSDIQGLQKSAGLDRLVLQTELIMNFETIMFSQWLSWLLPEKALKMLMERMLLGSSLYGWTLVRTPKALRDSGITPELVEVILRVARARDYVSRRRNAFANFRSLSNAASYTGDDECDIQRGMEALRCGIDLLVWDVDERNEDMHQMKEAVSSIRSDMELLNGSLKMIVDAISSGNFKENVSEIHDSLYVSCDN</sequence>
<dbReference type="Pfam" id="PF00520">
    <property type="entry name" value="Ion_trans"/>
    <property type="match status" value="1"/>
</dbReference>
<dbReference type="PANTHER" id="PTHR47143">
    <property type="entry name" value="TRANSIENT RECEPTOR POTENTIAL CATION CHANNEL PROTEIN PAINLESS"/>
    <property type="match status" value="1"/>
</dbReference>
<evidence type="ECO:0000256" key="11">
    <source>
        <dbReference type="SAM" id="Phobius"/>
    </source>
</evidence>
<dbReference type="InterPro" id="IPR005821">
    <property type="entry name" value="Ion_trans_dom"/>
</dbReference>
<keyword evidence="5 11" id="KW-1133">Transmembrane helix</keyword>
<evidence type="ECO:0000313" key="14">
    <source>
        <dbReference type="Proteomes" id="UP001497623"/>
    </source>
</evidence>
<keyword evidence="6" id="KW-0040">ANK repeat</keyword>
<feature type="transmembrane region" description="Helical" evidence="11">
    <location>
        <begin position="253"/>
        <end position="275"/>
    </location>
</feature>
<feature type="transmembrane region" description="Helical" evidence="11">
    <location>
        <begin position="397"/>
        <end position="420"/>
    </location>
</feature>
<protein>
    <recommendedName>
        <fullName evidence="12">Ion transport domain-containing protein</fullName>
    </recommendedName>
</protein>
<dbReference type="EMBL" id="CAXKWB010003075">
    <property type="protein sequence ID" value="CAL4068320.1"/>
    <property type="molecule type" value="Genomic_DNA"/>
</dbReference>
<name>A0AAV2Q158_MEGNR</name>
<evidence type="ECO:0000256" key="4">
    <source>
        <dbReference type="ARBA" id="ARBA00022737"/>
    </source>
</evidence>
<evidence type="ECO:0000256" key="8">
    <source>
        <dbReference type="ARBA" id="ARBA00023136"/>
    </source>
</evidence>
<comment type="subcellular location">
    <subcellularLocation>
        <location evidence="1">Membrane</location>
        <topology evidence="1">Multi-pass membrane protein</topology>
    </subcellularLocation>
</comment>
<keyword evidence="14" id="KW-1185">Reference proteome</keyword>
<dbReference type="Proteomes" id="UP001497623">
    <property type="component" value="Unassembled WGS sequence"/>
</dbReference>
<dbReference type="GO" id="GO:1902495">
    <property type="term" value="C:transmembrane transporter complex"/>
    <property type="evidence" value="ECO:0007669"/>
    <property type="project" value="TreeGrafter"/>
</dbReference>
<evidence type="ECO:0000313" key="13">
    <source>
        <dbReference type="EMBL" id="CAL4068320.1"/>
    </source>
</evidence>
<feature type="domain" description="Ion transport" evidence="12">
    <location>
        <begin position="219"/>
        <end position="428"/>
    </location>
</feature>
<accession>A0AAV2Q158</accession>
<keyword evidence="7" id="KW-0406">Ion transport</keyword>
<reference evidence="13 14" key="1">
    <citation type="submission" date="2024-05" db="EMBL/GenBank/DDBJ databases">
        <authorList>
            <person name="Wallberg A."/>
        </authorList>
    </citation>
    <scope>NUCLEOTIDE SEQUENCE [LARGE SCALE GENOMIC DNA]</scope>
</reference>
<evidence type="ECO:0000256" key="5">
    <source>
        <dbReference type="ARBA" id="ARBA00022989"/>
    </source>
</evidence>
<proteinExistence type="predicted"/>
<dbReference type="AlphaFoldDB" id="A0AAV2Q158"/>
<keyword evidence="4" id="KW-0677">Repeat</keyword>
<keyword evidence="10" id="KW-0407">Ion channel</keyword>
<keyword evidence="9" id="KW-0325">Glycoprotein</keyword>